<feature type="compositionally biased region" description="Basic and acidic residues" evidence="1">
    <location>
        <begin position="511"/>
        <end position="520"/>
    </location>
</feature>
<protein>
    <recommendedName>
        <fullName evidence="2">RRM domain-containing protein</fullName>
    </recommendedName>
</protein>
<dbReference type="EMBL" id="JARYMX010000008">
    <property type="protein sequence ID" value="KAJ9538629.1"/>
    <property type="molecule type" value="Genomic_DNA"/>
</dbReference>
<feature type="domain" description="RRM" evidence="2">
    <location>
        <begin position="166"/>
        <end position="213"/>
    </location>
</feature>
<evidence type="ECO:0000313" key="3">
    <source>
        <dbReference type="EMBL" id="KAJ9538629.1"/>
    </source>
</evidence>
<proteinExistence type="predicted"/>
<evidence type="ECO:0000256" key="1">
    <source>
        <dbReference type="SAM" id="MobiDB-lite"/>
    </source>
</evidence>
<sequence length="533" mass="61001">MGRNAARRAASSSTVTASSEAVSMVATKLGSLATTNSRLIDAISQRQRSIDYKIYMKPHRGLEGLELEATLEEKERKGMRGMIVDERYGVGRVVGKLMWQLMWQQVLVWGPNEVQIETCPTKDGKRITWRISIRQRVVTPLNENANYVRETDELRPCIKSQNWEMDHLFRAFKKYGPMVDVYVARKRLRNGKRFGFVRFHHNVNELALSRSLENIWIGQFKLRIHKARDGFGGGREASRKERKKEPFRKATSCYSTRDRISFSEVVRQGKEVIEPKLQEETEKALAELRKVGEDNTDFLSKSLMGNVDNLEDLKSLKAVCKIESLGDCGVKLLGGRNVLLKVDSEEMVENLLENKNHGIHFWLKNLQKWSRGYKETERIVWLCVAGVPLQAWSEESFRMIGKRYGKILKVINGDFYSSDCLDYGKMLVVSPLRGKIEEDVIMKVDGVEEEGYCSPKEWHDMADQSVGVINDDESEDYNSRVSVEDDRLSDGTEFVEDTAVRDEGVLLEHEEKEEDLKEVFQSEEPVGGIGKNS</sequence>
<dbReference type="Pfam" id="PF00076">
    <property type="entry name" value="RRM_1"/>
    <property type="match status" value="1"/>
</dbReference>
<comment type="caution">
    <text evidence="3">The sequence shown here is derived from an EMBL/GenBank/DDBJ whole genome shotgun (WGS) entry which is preliminary data.</text>
</comment>
<gene>
    <name evidence="3" type="ORF">OSB04_031362</name>
</gene>
<evidence type="ECO:0000259" key="2">
    <source>
        <dbReference type="Pfam" id="PF00076"/>
    </source>
</evidence>
<name>A0AA38SAL1_9ASTR</name>
<dbReference type="PANTHER" id="PTHR34427">
    <property type="entry name" value="DUF4283 DOMAIN PROTEIN"/>
    <property type="match status" value="1"/>
</dbReference>
<organism evidence="3 4">
    <name type="scientific">Centaurea solstitialis</name>
    <name type="common">yellow star-thistle</name>
    <dbReference type="NCBI Taxonomy" id="347529"/>
    <lineage>
        <taxon>Eukaryota</taxon>
        <taxon>Viridiplantae</taxon>
        <taxon>Streptophyta</taxon>
        <taxon>Embryophyta</taxon>
        <taxon>Tracheophyta</taxon>
        <taxon>Spermatophyta</taxon>
        <taxon>Magnoliopsida</taxon>
        <taxon>eudicotyledons</taxon>
        <taxon>Gunneridae</taxon>
        <taxon>Pentapetalae</taxon>
        <taxon>asterids</taxon>
        <taxon>campanulids</taxon>
        <taxon>Asterales</taxon>
        <taxon>Asteraceae</taxon>
        <taxon>Carduoideae</taxon>
        <taxon>Cardueae</taxon>
        <taxon>Centaureinae</taxon>
        <taxon>Centaurea</taxon>
    </lineage>
</organism>
<dbReference type="InterPro" id="IPR035979">
    <property type="entry name" value="RBD_domain_sf"/>
</dbReference>
<feature type="region of interest" description="Disordered" evidence="1">
    <location>
        <begin position="511"/>
        <end position="533"/>
    </location>
</feature>
<accession>A0AA38SAL1</accession>
<dbReference type="Proteomes" id="UP001172457">
    <property type="component" value="Chromosome 8"/>
</dbReference>
<dbReference type="GO" id="GO:0003723">
    <property type="term" value="F:RNA binding"/>
    <property type="evidence" value="ECO:0007669"/>
    <property type="project" value="InterPro"/>
</dbReference>
<dbReference type="Gene3D" id="3.30.70.330">
    <property type="match status" value="1"/>
</dbReference>
<dbReference type="InterPro" id="IPR012677">
    <property type="entry name" value="Nucleotide-bd_a/b_plait_sf"/>
</dbReference>
<evidence type="ECO:0000313" key="4">
    <source>
        <dbReference type="Proteomes" id="UP001172457"/>
    </source>
</evidence>
<reference evidence="3" key="1">
    <citation type="submission" date="2023-03" db="EMBL/GenBank/DDBJ databases">
        <title>Chromosome-scale reference genome and RAD-based genetic map of yellow starthistle (Centaurea solstitialis) reveal putative structural variation and QTLs associated with invader traits.</title>
        <authorList>
            <person name="Reatini B."/>
            <person name="Cang F.A."/>
            <person name="Jiang Q."/>
            <person name="Mckibben M.T.W."/>
            <person name="Barker M.S."/>
            <person name="Rieseberg L.H."/>
            <person name="Dlugosch K.M."/>
        </authorList>
    </citation>
    <scope>NUCLEOTIDE SEQUENCE</scope>
    <source>
        <strain evidence="3">CAN-66</strain>
        <tissue evidence="3">Leaf</tissue>
    </source>
</reference>
<dbReference type="PANTHER" id="PTHR34427:SF5">
    <property type="entry name" value="DUF4283 DOMAIN-CONTAINING PROTEIN"/>
    <property type="match status" value="1"/>
</dbReference>
<keyword evidence="4" id="KW-1185">Reference proteome</keyword>
<dbReference type="AlphaFoldDB" id="A0AA38SAL1"/>
<dbReference type="InterPro" id="IPR000504">
    <property type="entry name" value="RRM_dom"/>
</dbReference>
<dbReference type="SUPFAM" id="SSF54928">
    <property type="entry name" value="RNA-binding domain, RBD"/>
    <property type="match status" value="1"/>
</dbReference>